<feature type="region of interest" description="Disordered" evidence="1">
    <location>
        <begin position="66"/>
        <end position="96"/>
    </location>
</feature>
<dbReference type="EMBL" id="MU251563">
    <property type="protein sequence ID" value="KAG9232157.1"/>
    <property type="molecule type" value="Genomic_DNA"/>
</dbReference>
<reference evidence="2" key="1">
    <citation type="journal article" date="2021" name="IMA Fungus">
        <title>Genomic characterization of three marine fungi, including Emericellopsis atlantica sp. nov. with signatures of a generalist lifestyle and marine biomass degradation.</title>
        <authorList>
            <person name="Hagestad O.C."/>
            <person name="Hou L."/>
            <person name="Andersen J.H."/>
            <person name="Hansen E.H."/>
            <person name="Altermark B."/>
            <person name="Li C."/>
            <person name="Kuhnert E."/>
            <person name="Cox R.J."/>
            <person name="Crous P.W."/>
            <person name="Spatafora J.W."/>
            <person name="Lail K."/>
            <person name="Amirebrahimi M."/>
            <person name="Lipzen A."/>
            <person name="Pangilinan J."/>
            <person name="Andreopoulos W."/>
            <person name="Hayes R.D."/>
            <person name="Ng V."/>
            <person name="Grigoriev I.V."/>
            <person name="Jackson S.A."/>
            <person name="Sutton T.D.S."/>
            <person name="Dobson A.D.W."/>
            <person name="Rama T."/>
        </authorList>
    </citation>
    <scope>NUCLEOTIDE SEQUENCE</scope>
    <source>
        <strain evidence="2">TRa018bII</strain>
    </source>
</reference>
<gene>
    <name evidence="2" type="ORF">BJ875DRAFT_486364</name>
</gene>
<organism evidence="2 3">
    <name type="scientific">Amylocarpus encephaloides</name>
    <dbReference type="NCBI Taxonomy" id="45428"/>
    <lineage>
        <taxon>Eukaryota</taxon>
        <taxon>Fungi</taxon>
        <taxon>Dikarya</taxon>
        <taxon>Ascomycota</taxon>
        <taxon>Pezizomycotina</taxon>
        <taxon>Leotiomycetes</taxon>
        <taxon>Helotiales</taxon>
        <taxon>Helotiales incertae sedis</taxon>
        <taxon>Amylocarpus</taxon>
    </lineage>
</organism>
<evidence type="ECO:0000313" key="2">
    <source>
        <dbReference type="EMBL" id="KAG9232157.1"/>
    </source>
</evidence>
<feature type="region of interest" description="Disordered" evidence="1">
    <location>
        <begin position="128"/>
        <end position="180"/>
    </location>
</feature>
<evidence type="ECO:0000313" key="3">
    <source>
        <dbReference type="Proteomes" id="UP000824998"/>
    </source>
</evidence>
<keyword evidence="3" id="KW-1185">Reference proteome</keyword>
<proteinExistence type="predicted"/>
<comment type="caution">
    <text evidence="2">The sequence shown here is derived from an EMBL/GenBank/DDBJ whole genome shotgun (WGS) entry which is preliminary data.</text>
</comment>
<accession>A0A9P7YFB4</accession>
<name>A0A9P7YFB4_9HELO</name>
<dbReference type="OrthoDB" id="3509960at2759"/>
<evidence type="ECO:0000256" key="1">
    <source>
        <dbReference type="SAM" id="MobiDB-lite"/>
    </source>
</evidence>
<sequence>MSNLQLAPFNNRRQALYCDLPAPGTALRRPSANLGLPAINSRGADPMMSSPLTCLSSYRDVDPRMAVGPLRRMPPQRSTPFYEDYGTPSSSGSGGNCNMYMKPRAMSYPHVHPHYHEPMYPSYPQMSCSNHGPSNSCSSNNLNSNSNSNSNNKSNNNTPTNLNANPDAKSTANKDATSPSGGSLSFLTKNITLRGKIYSLRSSYLLESPKFEAELQKLADKKKESIIPTAVFVHLISYINSETYCNTKVIDEVTLNIVCSTLGCKSCGDFSLGQLNKWAKGGEGEVGSWEEMVGICVLVLCSEKVEEKLKEWLKGYLKGEGGKDGGKGKVGERVVGLLGSRAWADTMGGRPEVETRLLVLLGLRGKEEEGEYRII</sequence>
<feature type="compositionally biased region" description="Polar residues" evidence="1">
    <location>
        <begin position="168"/>
        <end position="180"/>
    </location>
</feature>
<evidence type="ECO:0008006" key="4">
    <source>
        <dbReference type="Google" id="ProtNLM"/>
    </source>
</evidence>
<feature type="compositionally biased region" description="Low complexity" evidence="1">
    <location>
        <begin position="134"/>
        <end position="165"/>
    </location>
</feature>
<dbReference type="Proteomes" id="UP000824998">
    <property type="component" value="Unassembled WGS sequence"/>
</dbReference>
<protein>
    <recommendedName>
        <fullName evidence="4">BTB domain-containing protein</fullName>
    </recommendedName>
</protein>
<dbReference type="AlphaFoldDB" id="A0A9P7YFB4"/>